<dbReference type="InterPro" id="IPR036869">
    <property type="entry name" value="J_dom_sf"/>
</dbReference>
<keyword evidence="1" id="KW-0175">Coiled coil</keyword>
<evidence type="ECO:0000256" key="1">
    <source>
        <dbReference type="SAM" id="Coils"/>
    </source>
</evidence>
<gene>
    <name evidence="3" type="ORF">C7K55_01550</name>
</gene>
<feature type="transmembrane region" description="Helical" evidence="2">
    <location>
        <begin position="55"/>
        <end position="73"/>
    </location>
</feature>
<dbReference type="EMBL" id="PXXO01000001">
    <property type="protein sequence ID" value="PSJ07431.1"/>
    <property type="molecule type" value="Genomic_DNA"/>
</dbReference>
<keyword evidence="2" id="KW-0472">Membrane</keyword>
<comment type="caution">
    <text evidence="3">The sequence shown here is derived from an EMBL/GenBank/DDBJ whole genome shotgun (WGS) entry which is preliminary data.</text>
</comment>
<proteinExistence type="predicted"/>
<feature type="coiled-coil region" evidence="1">
    <location>
        <begin position="112"/>
        <end position="164"/>
    </location>
</feature>
<keyword evidence="2" id="KW-0812">Transmembrane</keyword>
<accession>A0A2P7N208</accession>
<evidence type="ECO:0000313" key="3">
    <source>
        <dbReference type="EMBL" id="PSJ07431.1"/>
    </source>
</evidence>
<keyword evidence="2" id="KW-1133">Transmembrane helix</keyword>
<dbReference type="Gene3D" id="1.10.287.110">
    <property type="entry name" value="DnaJ domain"/>
    <property type="match status" value="1"/>
</dbReference>
<evidence type="ECO:0008006" key="5">
    <source>
        <dbReference type="Google" id="ProtNLM"/>
    </source>
</evidence>
<dbReference type="Proteomes" id="UP000243002">
    <property type="component" value="Unassembled WGS sequence"/>
</dbReference>
<organism evidence="3 4">
    <name type="scientific">Cyanobium usitatum str. Tous</name>
    <dbReference type="NCBI Taxonomy" id="2116684"/>
    <lineage>
        <taxon>Bacteria</taxon>
        <taxon>Bacillati</taxon>
        <taxon>Cyanobacteriota</taxon>
        <taxon>Cyanophyceae</taxon>
        <taxon>Synechococcales</taxon>
        <taxon>Prochlorococcaceae</taxon>
        <taxon>Cyanobium</taxon>
    </lineage>
</organism>
<keyword evidence="4" id="KW-1185">Reference proteome</keyword>
<dbReference type="AlphaFoldDB" id="A0A2P7N208"/>
<protein>
    <recommendedName>
        <fullName evidence="5">J domain-containing protein</fullName>
    </recommendedName>
</protein>
<name>A0A2P7N208_9CYAN</name>
<feature type="coiled-coil region" evidence="1">
    <location>
        <begin position="205"/>
        <end position="353"/>
    </location>
</feature>
<evidence type="ECO:0000313" key="4">
    <source>
        <dbReference type="Proteomes" id="UP000243002"/>
    </source>
</evidence>
<sequence>MKAMASSGGKPRSSLSERQMVGLFSLGLGVVLFLLILMRGQQAAREGNQEISNDTYWVLVSPLVFSAFGVVLLRSPKARVGARGRALEQSQRTTQSAQAALARVDDGATQQLAQARAEAAAALAALESLQGEQDRTAAQAGAKIRALQAELSAAQQARVQLEANLRRDLVTQTADTSGALAAVQLVEGQLDAFAGGFNDQLAAARRQLDGLIASQEQQLAGLRSEASQAQAALDRLRGDQEAQLARLRSEASRAISSAQAAQADTQAVAADVSAQMATMDQQIQQAQQSCSRATASLDAAVVSTGQGQAEALATAQQAQRQVEKLASTLAAQMDTARQQLAAAVQASKQAQEVVDRLEQGAPAFVAAAPTAATGSDAFLSCYREACEELGVLPGSGWQEVRATWRRKVMDWHPDQGGDSRLWVRRNAAYQLLVAWYEFNGAS</sequence>
<evidence type="ECO:0000256" key="2">
    <source>
        <dbReference type="SAM" id="Phobius"/>
    </source>
</evidence>
<dbReference type="SUPFAM" id="SSF46565">
    <property type="entry name" value="Chaperone J-domain"/>
    <property type="match status" value="1"/>
</dbReference>
<reference evidence="3 4" key="1">
    <citation type="journal article" date="2018" name="Environ. Microbiol.">
        <title>Ecological and genomic features of two widespread freshwater picocyanobacteria.</title>
        <authorList>
            <person name="Cabello-Yeves P.J."/>
            <person name="Picazo A."/>
            <person name="Camacho A."/>
            <person name="Callieri C."/>
            <person name="Rosselli R."/>
            <person name="Roda-Garcia J.J."/>
            <person name="Coutinho F.H."/>
            <person name="Rodriguez-Valera F."/>
        </authorList>
    </citation>
    <scope>NUCLEOTIDE SEQUENCE [LARGE SCALE GENOMIC DNA]</scope>
    <source>
        <strain evidence="3 4">Tous</strain>
    </source>
</reference>